<evidence type="ECO:0000256" key="3">
    <source>
        <dbReference type="ARBA" id="ARBA00023163"/>
    </source>
</evidence>
<keyword evidence="2 4" id="KW-0238">DNA-binding</keyword>
<dbReference type="Proteomes" id="UP000184386">
    <property type="component" value="Unassembled WGS sequence"/>
</dbReference>
<dbReference type="SUPFAM" id="SSF46689">
    <property type="entry name" value="Homeodomain-like"/>
    <property type="match status" value="1"/>
</dbReference>
<reference evidence="6 7" key="1">
    <citation type="submission" date="2016-11" db="EMBL/GenBank/DDBJ databases">
        <authorList>
            <person name="Jaros S."/>
            <person name="Januszkiewicz K."/>
            <person name="Wedrychowicz H."/>
        </authorList>
    </citation>
    <scope>NUCLEOTIDE SEQUENCE [LARGE SCALE GENOMIC DNA]</scope>
    <source>
        <strain evidence="6 7">DSM 15929</strain>
    </source>
</reference>
<evidence type="ECO:0000256" key="4">
    <source>
        <dbReference type="PROSITE-ProRule" id="PRU00335"/>
    </source>
</evidence>
<evidence type="ECO:0000256" key="1">
    <source>
        <dbReference type="ARBA" id="ARBA00023015"/>
    </source>
</evidence>
<dbReference type="AlphaFoldDB" id="A0A1M7BJ09"/>
<dbReference type="SUPFAM" id="SSF48498">
    <property type="entry name" value="Tetracyclin repressor-like, C-terminal domain"/>
    <property type="match status" value="1"/>
</dbReference>
<dbReference type="EMBL" id="FRAC01000037">
    <property type="protein sequence ID" value="SHL55038.1"/>
    <property type="molecule type" value="Genomic_DNA"/>
</dbReference>
<dbReference type="PANTHER" id="PTHR43479">
    <property type="entry name" value="ACREF/ENVCD OPERON REPRESSOR-RELATED"/>
    <property type="match status" value="1"/>
</dbReference>
<evidence type="ECO:0000313" key="7">
    <source>
        <dbReference type="Proteomes" id="UP000184386"/>
    </source>
</evidence>
<organism evidence="6 7">
    <name type="scientific">Anaerocolumna jejuensis DSM 15929</name>
    <dbReference type="NCBI Taxonomy" id="1121322"/>
    <lineage>
        <taxon>Bacteria</taxon>
        <taxon>Bacillati</taxon>
        <taxon>Bacillota</taxon>
        <taxon>Clostridia</taxon>
        <taxon>Lachnospirales</taxon>
        <taxon>Lachnospiraceae</taxon>
        <taxon>Anaerocolumna</taxon>
    </lineage>
</organism>
<dbReference type="InterPro" id="IPR036271">
    <property type="entry name" value="Tet_transcr_reg_TetR-rel_C_sf"/>
</dbReference>
<sequence length="190" mass="21679">MSEKPYPYHHGNLRIELIEAGIEIINTEGLKGFSLRKVAAKCNVSHAAPYSHFKDIDDLLNAMGEHVSSQFTDKLRASVAGKEDGPNAVLSIGQAYIDFFIENPRYFQFLYYHSDIFINLDYETPEDYPPFALFRTTAYKMFDKRGIPKETYSKELASLWSVVHGIVALLTNGNIQYSGDWQQVFINIIK</sequence>
<dbReference type="RefSeq" id="WP_073280056.1">
    <property type="nucleotide sequence ID" value="NZ_FRAC01000037.1"/>
</dbReference>
<dbReference type="InterPro" id="IPR050624">
    <property type="entry name" value="HTH-type_Tx_Regulator"/>
</dbReference>
<dbReference type="OrthoDB" id="9179041at2"/>
<dbReference type="GO" id="GO:0003677">
    <property type="term" value="F:DNA binding"/>
    <property type="evidence" value="ECO:0007669"/>
    <property type="project" value="UniProtKB-UniRule"/>
</dbReference>
<dbReference type="InterPro" id="IPR025996">
    <property type="entry name" value="MT1864/Rv1816-like_C"/>
</dbReference>
<gene>
    <name evidence="6" type="ORF">SAMN02745136_05148</name>
</gene>
<proteinExistence type="predicted"/>
<accession>A0A1M7BJ09</accession>
<keyword evidence="3" id="KW-0804">Transcription</keyword>
<keyword evidence="7" id="KW-1185">Reference proteome</keyword>
<dbReference type="Pfam" id="PF13305">
    <property type="entry name" value="TetR_C_33"/>
    <property type="match status" value="1"/>
</dbReference>
<dbReference type="PROSITE" id="PS50977">
    <property type="entry name" value="HTH_TETR_2"/>
    <property type="match status" value="1"/>
</dbReference>
<protein>
    <submittedName>
        <fullName evidence="6">Transcriptional regulator, TetR family</fullName>
    </submittedName>
</protein>
<dbReference type="Pfam" id="PF00440">
    <property type="entry name" value="TetR_N"/>
    <property type="match status" value="1"/>
</dbReference>
<dbReference type="InterPro" id="IPR001647">
    <property type="entry name" value="HTH_TetR"/>
</dbReference>
<keyword evidence="1" id="KW-0805">Transcription regulation</keyword>
<name>A0A1M7BJ09_9FIRM</name>
<evidence type="ECO:0000313" key="6">
    <source>
        <dbReference type="EMBL" id="SHL55038.1"/>
    </source>
</evidence>
<evidence type="ECO:0000259" key="5">
    <source>
        <dbReference type="PROSITE" id="PS50977"/>
    </source>
</evidence>
<dbReference type="PANTHER" id="PTHR43479:SF20">
    <property type="entry name" value="HTH TETR-TYPE DOMAIN-CONTAINING PROTEIN"/>
    <property type="match status" value="1"/>
</dbReference>
<feature type="domain" description="HTH tetR-type" evidence="5">
    <location>
        <begin position="11"/>
        <end position="71"/>
    </location>
</feature>
<dbReference type="Gene3D" id="1.10.357.10">
    <property type="entry name" value="Tetracycline Repressor, domain 2"/>
    <property type="match status" value="1"/>
</dbReference>
<evidence type="ECO:0000256" key="2">
    <source>
        <dbReference type="ARBA" id="ARBA00023125"/>
    </source>
</evidence>
<feature type="DNA-binding region" description="H-T-H motif" evidence="4">
    <location>
        <begin position="34"/>
        <end position="53"/>
    </location>
</feature>
<dbReference type="InterPro" id="IPR009057">
    <property type="entry name" value="Homeodomain-like_sf"/>
</dbReference>
<dbReference type="STRING" id="1121322.SAMN02745136_05148"/>